<organism evidence="2 3">
    <name type="scientific">Wuchereria bancrofti</name>
    <dbReference type="NCBI Taxonomy" id="6293"/>
    <lineage>
        <taxon>Eukaryota</taxon>
        <taxon>Metazoa</taxon>
        <taxon>Ecdysozoa</taxon>
        <taxon>Nematoda</taxon>
        <taxon>Chromadorea</taxon>
        <taxon>Rhabditida</taxon>
        <taxon>Spirurina</taxon>
        <taxon>Spiruromorpha</taxon>
        <taxon>Filarioidea</taxon>
        <taxon>Onchocercidae</taxon>
        <taxon>Wuchereria</taxon>
    </lineage>
</organism>
<feature type="compositionally biased region" description="Basic residues" evidence="1">
    <location>
        <begin position="14"/>
        <end position="32"/>
    </location>
</feature>
<evidence type="ECO:0000256" key="1">
    <source>
        <dbReference type="SAM" id="MobiDB-lite"/>
    </source>
</evidence>
<gene>
    <name evidence="2" type="ORF">WBA_LOCUS9797</name>
</gene>
<feature type="region of interest" description="Disordered" evidence="1">
    <location>
        <begin position="1"/>
        <end position="292"/>
    </location>
</feature>
<dbReference type="Proteomes" id="UP000270924">
    <property type="component" value="Unassembled WGS sequence"/>
</dbReference>
<feature type="compositionally biased region" description="Basic and acidic residues" evidence="1">
    <location>
        <begin position="57"/>
        <end position="67"/>
    </location>
</feature>
<feature type="compositionally biased region" description="Basic residues" evidence="1">
    <location>
        <begin position="210"/>
        <end position="236"/>
    </location>
</feature>
<feature type="compositionally biased region" description="Basic residues" evidence="1">
    <location>
        <begin position="304"/>
        <end position="322"/>
    </location>
</feature>
<dbReference type="EMBL" id="UYWW01010271">
    <property type="protein sequence ID" value="VDM17605.1"/>
    <property type="molecule type" value="Genomic_DNA"/>
</dbReference>
<accession>A0A3P7G816</accession>
<feature type="non-terminal residue" evidence="2">
    <location>
        <position position="396"/>
    </location>
</feature>
<feature type="compositionally biased region" description="Basic and acidic residues" evidence="1">
    <location>
        <begin position="238"/>
        <end position="253"/>
    </location>
</feature>
<protein>
    <submittedName>
        <fullName evidence="2">Uncharacterized protein</fullName>
    </submittedName>
</protein>
<feature type="compositionally biased region" description="Basic residues" evidence="1">
    <location>
        <begin position="95"/>
        <end position="138"/>
    </location>
</feature>
<feature type="compositionally biased region" description="Basic and acidic residues" evidence="1">
    <location>
        <begin position="323"/>
        <end position="334"/>
    </location>
</feature>
<dbReference type="AlphaFoldDB" id="A0A3P7G816"/>
<sequence>MGRRERPGVGAHLRAGRRGRAGAQLRRARRGAGGHPPASCPPARLLPRGPRGCVGTDRAHAAREPRRAGRLRSRRPRRHRGTRGCLLPRGAGLGGRRRGAARGARRAAARPRRRAGGAPPRRRRARRRPARRARRAVRDRRPAAGARPRCGGDPGGGRPGRRGSGHDVHARRRRRRHPRLRVGGGGGRRWRQRRGRHRPVVRPQGAVRAGHGRRGRLHLRARRDRARPRPRRHPGAARRADGARVPEAGEERGGMNGEIRGTADPPIERRGDRCVRHPHPPHGPGRARHDLPCLGRLRERRLHRPLLRGRARDARRHHRDRRGVRARDQGRERGPAGAEDPAAPRRDRRPLDLSTTKHAPPLGHEVWTGGGELFGQVSSGSCPGSGGQGRVPSRST</sequence>
<reference evidence="2 3" key="1">
    <citation type="submission" date="2018-11" db="EMBL/GenBank/DDBJ databases">
        <authorList>
            <consortium name="Pathogen Informatics"/>
        </authorList>
    </citation>
    <scope>NUCLEOTIDE SEQUENCE [LARGE SCALE GENOMIC DNA]</scope>
</reference>
<name>A0A3P7G816_WUCBA</name>
<feature type="compositionally biased region" description="Low complexity" evidence="1">
    <location>
        <begin position="35"/>
        <end position="51"/>
    </location>
</feature>
<feature type="region of interest" description="Disordered" evidence="1">
    <location>
        <begin position="304"/>
        <end position="396"/>
    </location>
</feature>
<feature type="compositionally biased region" description="Basic and acidic residues" evidence="1">
    <location>
        <begin position="266"/>
        <end position="275"/>
    </location>
</feature>
<evidence type="ECO:0000313" key="3">
    <source>
        <dbReference type="Proteomes" id="UP000270924"/>
    </source>
</evidence>
<proteinExistence type="predicted"/>
<dbReference type="InParanoid" id="A0A3P7G816"/>
<keyword evidence="3" id="KW-1185">Reference proteome</keyword>
<evidence type="ECO:0000313" key="2">
    <source>
        <dbReference type="EMBL" id="VDM17605.1"/>
    </source>
</evidence>
<feature type="compositionally biased region" description="Basic and acidic residues" evidence="1">
    <location>
        <begin position="342"/>
        <end position="351"/>
    </location>
</feature>
<feature type="compositionally biased region" description="Basic residues" evidence="1">
    <location>
        <begin position="188"/>
        <end position="200"/>
    </location>
</feature>
<feature type="compositionally biased region" description="Basic residues" evidence="1">
    <location>
        <begin position="68"/>
        <end position="82"/>
    </location>
</feature>
<feature type="compositionally biased region" description="Basic residues" evidence="1">
    <location>
        <begin position="159"/>
        <end position="180"/>
    </location>
</feature>